<dbReference type="RefSeq" id="WP_126626825.1">
    <property type="nucleotide sequence ID" value="NZ_BIFT01000001.1"/>
</dbReference>
<evidence type="ECO:0000313" key="10">
    <source>
        <dbReference type="Proteomes" id="UP000287171"/>
    </source>
</evidence>
<dbReference type="Proteomes" id="UP000287171">
    <property type="component" value="Unassembled WGS sequence"/>
</dbReference>
<keyword evidence="4 8" id="KW-1003">Cell membrane</keyword>
<feature type="transmembrane region" description="Helical" evidence="8">
    <location>
        <begin position="211"/>
        <end position="229"/>
    </location>
</feature>
<feature type="transmembrane region" description="Helical" evidence="8">
    <location>
        <begin position="157"/>
        <end position="175"/>
    </location>
</feature>
<dbReference type="InterPro" id="IPR002781">
    <property type="entry name" value="TM_pro_TauE-like"/>
</dbReference>
<evidence type="ECO:0000256" key="1">
    <source>
        <dbReference type="ARBA" id="ARBA00004651"/>
    </source>
</evidence>
<evidence type="ECO:0000256" key="2">
    <source>
        <dbReference type="ARBA" id="ARBA00009142"/>
    </source>
</evidence>
<feature type="transmembrane region" description="Helical" evidence="8">
    <location>
        <begin position="74"/>
        <end position="95"/>
    </location>
</feature>
<feature type="transmembrane region" description="Helical" evidence="8">
    <location>
        <begin position="101"/>
        <end position="122"/>
    </location>
</feature>
<comment type="caution">
    <text evidence="9">The sequence shown here is derived from an EMBL/GenBank/DDBJ whole genome shotgun (WGS) entry which is preliminary data.</text>
</comment>
<feature type="transmembrane region" description="Helical" evidence="8">
    <location>
        <begin position="31"/>
        <end position="53"/>
    </location>
</feature>
<feature type="transmembrane region" description="Helical" evidence="8">
    <location>
        <begin position="134"/>
        <end position="151"/>
    </location>
</feature>
<evidence type="ECO:0000256" key="3">
    <source>
        <dbReference type="ARBA" id="ARBA00022448"/>
    </source>
</evidence>
<name>A0A402B4S0_9CHLR</name>
<comment type="similarity">
    <text evidence="2 8">Belongs to the 4-toluene sulfonate uptake permease (TSUP) (TC 2.A.102) family.</text>
</comment>
<dbReference type="OrthoDB" id="9807082at2"/>
<dbReference type="EMBL" id="BIFT01000001">
    <property type="protein sequence ID" value="GCE26354.1"/>
    <property type="molecule type" value="Genomic_DNA"/>
</dbReference>
<proteinExistence type="inferred from homology"/>
<evidence type="ECO:0000256" key="4">
    <source>
        <dbReference type="ARBA" id="ARBA00022475"/>
    </source>
</evidence>
<dbReference type="AlphaFoldDB" id="A0A402B4S0"/>
<organism evidence="9 10">
    <name type="scientific">Dictyobacter alpinus</name>
    <dbReference type="NCBI Taxonomy" id="2014873"/>
    <lineage>
        <taxon>Bacteria</taxon>
        <taxon>Bacillati</taxon>
        <taxon>Chloroflexota</taxon>
        <taxon>Ktedonobacteria</taxon>
        <taxon>Ktedonobacterales</taxon>
        <taxon>Dictyobacteraceae</taxon>
        <taxon>Dictyobacter</taxon>
    </lineage>
</organism>
<keyword evidence="5 8" id="KW-0812">Transmembrane</keyword>
<accession>A0A402B4S0</accession>
<dbReference type="PANTHER" id="PTHR30269:SF0">
    <property type="entry name" value="MEMBRANE TRANSPORTER PROTEIN YFCA-RELATED"/>
    <property type="match status" value="1"/>
</dbReference>
<evidence type="ECO:0000256" key="6">
    <source>
        <dbReference type="ARBA" id="ARBA00022989"/>
    </source>
</evidence>
<keyword evidence="7 8" id="KW-0472">Membrane</keyword>
<evidence type="ECO:0000256" key="8">
    <source>
        <dbReference type="RuleBase" id="RU363041"/>
    </source>
</evidence>
<sequence>MSFSNIILLFLAAVLGGTLNSVAGGGSFFTFPALIFGGVPPIPANATSTVALWPGSIAGASAYRRELAAIDRRLMIVLVITSLVGGILGAILLLITPQAIFTTLLPYLLLIATLLFTFSGPVTKRLRVRNVGKSSLTARHLIGISVAQFIIAVYGGYFGGGIGILMLATLALMGLENIHVMNGLKTVLAACINGVAVITFVVAGAVFWPEAIVMVIGAIIGGYGGAYYARKVDPRWIRVFVIVVGFAMTVYFFIKG</sequence>
<feature type="transmembrane region" description="Helical" evidence="8">
    <location>
        <begin position="187"/>
        <end position="205"/>
    </location>
</feature>
<dbReference type="Pfam" id="PF01925">
    <property type="entry name" value="TauE"/>
    <property type="match status" value="1"/>
</dbReference>
<evidence type="ECO:0000256" key="5">
    <source>
        <dbReference type="ARBA" id="ARBA00022692"/>
    </source>
</evidence>
<dbReference type="GO" id="GO:0005886">
    <property type="term" value="C:plasma membrane"/>
    <property type="evidence" value="ECO:0007669"/>
    <property type="project" value="UniProtKB-SubCell"/>
</dbReference>
<keyword evidence="6 8" id="KW-1133">Transmembrane helix</keyword>
<gene>
    <name evidence="9" type="ORF">KDA_18380</name>
</gene>
<dbReference type="InterPro" id="IPR052017">
    <property type="entry name" value="TSUP"/>
</dbReference>
<keyword evidence="10" id="KW-1185">Reference proteome</keyword>
<keyword evidence="3" id="KW-0813">Transport</keyword>
<comment type="subcellular location">
    <subcellularLocation>
        <location evidence="1 8">Cell membrane</location>
        <topology evidence="1 8">Multi-pass membrane protein</topology>
    </subcellularLocation>
</comment>
<protein>
    <recommendedName>
        <fullName evidence="8">Probable membrane transporter protein</fullName>
    </recommendedName>
</protein>
<evidence type="ECO:0000313" key="9">
    <source>
        <dbReference type="EMBL" id="GCE26354.1"/>
    </source>
</evidence>
<reference evidence="10" key="1">
    <citation type="submission" date="2018-12" db="EMBL/GenBank/DDBJ databases">
        <title>Tengunoibacter tsumagoiensis gen. nov., sp. nov., Dictyobacter kobayashii sp. nov., D. alpinus sp. nov., and D. joshuensis sp. nov. and description of Dictyobacteraceae fam. nov. within the order Ktedonobacterales isolated from Tengu-no-mugimeshi.</title>
        <authorList>
            <person name="Wang C.M."/>
            <person name="Zheng Y."/>
            <person name="Sakai Y."/>
            <person name="Toyoda A."/>
            <person name="Minakuchi Y."/>
            <person name="Abe K."/>
            <person name="Yokota A."/>
            <person name="Yabe S."/>
        </authorList>
    </citation>
    <scope>NUCLEOTIDE SEQUENCE [LARGE SCALE GENOMIC DNA]</scope>
    <source>
        <strain evidence="10">Uno16</strain>
    </source>
</reference>
<dbReference type="PANTHER" id="PTHR30269">
    <property type="entry name" value="TRANSMEMBRANE PROTEIN YFCA"/>
    <property type="match status" value="1"/>
</dbReference>
<evidence type="ECO:0000256" key="7">
    <source>
        <dbReference type="ARBA" id="ARBA00023136"/>
    </source>
</evidence>
<feature type="transmembrane region" description="Helical" evidence="8">
    <location>
        <begin position="236"/>
        <end position="254"/>
    </location>
</feature>